<dbReference type="NCBIfam" id="NF041924">
    <property type="entry name" value="QatB"/>
    <property type="match status" value="1"/>
</dbReference>
<name>V4R8P2_9CAUL</name>
<accession>V4R8P2</accession>
<dbReference type="STRING" id="1121022.GCA_000376105_03642"/>
<dbReference type="EMBL" id="AWGB01000041">
    <property type="protein sequence ID" value="ESQ87803.1"/>
    <property type="molecule type" value="Genomic_DNA"/>
</dbReference>
<reference evidence="2 3" key="1">
    <citation type="journal article" date="2014" name="Nature">
        <title>Sequential evolution of bacterial morphology by co-option of a developmental regulator.</title>
        <authorList>
            <person name="Jiang C."/>
            <person name="Brown P.J."/>
            <person name="Ducret A."/>
            <person name="Brun Y.V."/>
        </authorList>
    </citation>
    <scope>NUCLEOTIDE SEQUENCE [LARGE SCALE GENOMIC DNA]</scope>
    <source>
        <strain evidence="2 3">DSM 16100</strain>
    </source>
</reference>
<dbReference type="eggNOG" id="ENOG502ZA36">
    <property type="taxonomic scope" value="Bacteria"/>
</dbReference>
<feature type="compositionally biased region" description="Acidic residues" evidence="1">
    <location>
        <begin position="42"/>
        <end position="60"/>
    </location>
</feature>
<evidence type="ECO:0000313" key="2">
    <source>
        <dbReference type="EMBL" id="ESQ87803.1"/>
    </source>
</evidence>
<evidence type="ECO:0000313" key="3">
    <source>
        <dbReference type="Proteomes" id="UP000017837"/>
    </source>
</evidence>
<dbReference type="Proteomes" id="UP000017837">
    <property type="component" value="Unassembled WGS sequence"/>
</dbReference>
<comment type="caution">
    <text evidence="2">The sequence shown here is derived from an EMBL/GenBank/DDBJ whole genome shotgun (WGS) entry which is preliminary data.</text>
</comment>
<organism evidence="2 3">
    <name type="scientific">Asticcacaulis benevestitus DSM 16100 = ATCC BAA-896</name>
    <dbReference type="NCBI Taxonomy" id="1121022"/>
    <lineage>
        <taxon>Bacteria</taxon>
        <taxon>Pseudomonadati</taxon>
        <taxon>Pseudomonadota</taxon>
        <taxon>Alphaproteobacteria</taxon>
        <taxon>Caulobacterales</taxon>
        <taxon>Caulobacteraceae</taxon>
        <taxon>Asticcacaulis</taxon>
    </lineage>
</organism>
<dbReference type="InterPro" id="IPR049675">
    <property type="entry name" value="QatB"/>
</dbReference>
<protein>
    <submittedName>
        <fullName evidence="2">Uncharacterized protein</fullName>
    </submittedName>
</protein>
<sequence length="312" mass="32629">MGTSTSFGGGKDRNPLIPSWVDDDMSPTDAAPDAQPSSPEPDGGEDGGSDGSDETGDQGNEDQANPEAGNGGEDTDGSADTGDKSTAGRHRGARGGFTSFAKSGGSSGRALGRAIASYVRKTAGGSRNAARRMATERSAAVRLANLLSDASTSGIREVARILELSTLANRPVLEIYAALVDVVCGTGGQLDDSIARDAYINAVGEIAEIDGTALEHPSIETVGLIMEHFITNTICDRLMNAIATQIVTLPQDIETVQDIERQMKDFVRGAVSDAVADQGTTFLSDQMKETVDSLYERTFSILHALAEEKAKS</sequence>
<dbReference type="PATRIC" id="fig|1121022.4.peg.3408"/>
<gene>
    <name evidence="2" type="ORF">ABENE_16760</name>
</gene>
<feature type="region of interest" description="Disordered" evidence="1">
    <location>
        <begin position="1"/>
        <end position="108"/>
    </location>
</feature>
<proteinExistence type="predicted"/>
<keyword evidence="3" id="KW-1185">Reference proteome</keyword>
<dbReference type="AlphaFoldDB" id="V4R8P2"/>
<evidence type="ECO:0000256" key="1">
    <source>
        <dbReference type="SAM" id="MobiDB-lite"/>
    </source>
</evidence>